<dbReference type="SUPFAM" id="SSF109854">
    <property type="entry name" value="DinB/YfiT-like putative metalloenzymes"/>
    <property type="match status" value="1"/>
</dbReference>
<accession>A0ABZ2TYC0</accession>
<keyword evidence="4" id="KW-1185">Reference proteome</keyword>
<dbReference type="Pfam" id="PF11716">
    <property type="entry name" value="MDMPI_N"/>
    <property type="match status" value="1"/>
</dbReference>
<dbReference type="RefSeq" id="WP_066162612.1">
    <property type="nucleotide sequence ID" value="NZ_CP136137.1"/>
</dbReference>
<dbReference type="InterPro" id="IPR036527">
    <property type="entry name" value="SCP2_sterol-bd_dom_sf"/>
</dbReference>
<evidence type="ECO:0000313" key="3">
    <source>
        <dbReference type="EMBL" id="WYY06425.1"/>
    </source>
</evidence>
<dbReference type="EMBL" id="CP136137">
    <property type="protein sequence ID" value="WYY06425.1"/>
    <property type="molecule type" value="Genomic_DNA"/>
</dbReference>
<dbReference type="Pfam" id="PF07398">
    <property type="entry name" value="MDMPI_C"/>
    <property type="match status" value="1"/>
</dbReference>
<feature type="domain" description="Mycothiol-dependent maleylpyruvate isomerase metal-binding" evidence="2">
    <location>
        <begin position="14"/>
        <end position="153"/>
    </location>
</feature>
<reference evidence="3 4" key="1">
    <citation type="journal article" date="2023" name="Virus Evol.">
        <title>Computational host range prediction-The good, the bad, and the ugly.</title>
        <authorList>
            <person name="Howell A.A."/>
            <person name="Versoza C.J."/>
            <person name="Pfeifer S.P."/>
        </authorList>
    </citation>
    <scope>NUCLEOTIDE SEQUENCE [LARGE SCALE GENOMIC DNA]</scope>
    <source>
        <strain evidence="3 4">1610/1b</strain>
    </source>
</reference>
<evidence type="ECO:0000313" key="4">
    <source>
        <dbReference type="Proteomes" id="UP001479933"/>
    </source>
</evidence>
<name>A0ABZ2TYC0_9ACTN</name>
<feature type="domain" description="MDMPI C-terminal" evidence="1">
    <location>
        <begin position="168"/>
        <end position="258"/>
    </location>
</feature>
<dbReference type="Gene3D" id="1.20.120.450">
    <property type="entry name" value="dinb family like domain"/>
    <property type="match status" value="1"/>
</dbReference>
<dbReference type="Proteomes" id="UP001479933">
    <property type="component" value="Chromosome"/>
</dbReference>
<evidence type="ECO:0000259" key="2">
    <source>
        <dbReference type="Pfam" id="PF11716"/>
    </source>
</evidence>
<dbReference type="InterPro" id="IPR017517">
    <property type="entry name" value="Maleyloyr_isom"/>
</dbReference>
<dbReference type="InterPro" id="IPR024344">
    <property type="entry name" value="MDMPI_metal-binding"/>
</dbReference>
<proteinExistence type="predicted"/>
<keyword evidence="3" id="KW-0413">Isomerase</keyword>
<protein>
    <submittedName>
        <fullName evidence="3">Maleylpyruvate isomerase family mycothiol-dependent enzyme</fullName>
    </submittedName>
</protein>
<dbReference type="InterPro" id="IPR034660">
    <property type="entry name" value="DinB/YfiT-like"/>
</dbReference>
<dbReference type="SUPFAM" id="SSF55718">
    <property type="entry name" value="SCP-like"/>
    <property type="match status" value="1"/>
</dbReference>
<sequence>MTTLVPQEPLIDALDAQWRTIADLASALTDEQWTAPSGLPGWELRDIVAHVIGTESMLAGRVPDSSIDTSTIDHVQNPIGELNERWIDHYRQRSRDELMADYATVTAERNTAMWGMTEGQWDAETATPVGPDSYGRFMRVRVFDCWMHEIDLRDAAGLGDPTEPAPASWALQEIAATLPFIVGKRAGAAKGSTVAFHLTGASPQTVCIAVDDRAAIVPTLDRDADATLTLTGPDLARLAGGRPGADPARVTLAGDSALGSTIVAKLHYTI</sequence>
<organism evidence="3 4">
    <name type="scientific">Gordonia hydrophobica</name>
    <dbReference type="NCBI Taxonomy" id="40516"/>
    <lineage>
        <taxon>Bacteria</taxon>
        <taxon>Bacillati</taxon>
        <taxon>Actinomycetota</taxon>
        <taxon>Actinomycetes</taxon>
        <taxon>Mycobacteriales</taxon>
        <taxon>Gordoniaceae</taxon>
        <taxon>Gordonia</taxon>
    </lineage>
</organism>
<dbReference type="InterPro" id="IPR010872">
    <property type="entry name" value="MDMPI_C-term_domain"/>
</dbReference>
<evidence type="ECO:0000259" key="1">
    <source>
        <dbReference type="Pfam" id="PF07398"/>
    </source>
</evidence>
<dbReference type="GO" id="GO:0016853">
    <property type="term" value="F:isomerase activity"/>
    <property type="evidence" value="ECO:0007669"/>
    <property type="project" value="UniProtKB-KW"/>
</dbReference>
<gene>
    <name evidence="3" type="ORF">RVF87_15290</name>
</gene>
<dbReference type="NCBIfam" id="TIGR03083">
    <property type="entry name" value="maleylpyruvate isomerase family mycothiol-dependent enzyme"/>
    <property type="match status" value="1"/>
</dbReference>